<evidence type="ECO:0000256" key="5">
    <source>
        <dbReference type="ARBA" id="ARBA00023125"/>
    </source>
</evidence>
<gene>
    <name evidence="9" type="ORF">OSB1V03_LOCUS13760</name>
</gene>
<dbReference type="PANTHER" id="PTHR24082:SF283">
    <property type="entry name" value="NUCLEAR HORMONE RECEPTOR HR96"/>
    <property type="match status" value="1"/>
</dbReference>
<evidence type="ECO:0000259" key="8">
    <source>
        <dbReference type="PROSITE" id="PS51843"/>
    </source>
</evidence>
<evidence type="ECO:0000256" key="4">
    <source>
        <dbReference type="ARBA" id="ARBA00023015"/>
    </source>
</evidence>
<sequence>MSYNFSALTCESCRTFFRRNANRTERLCHSKREMEMIAKYSQITDNGNTNTQVSTDSPATTAMCLHQKDGTDKSADNQMPAYIRGLIFTFNDTERHRLKQLFYSTTWLRDPVVNLVVEPSTEPEVLRVLQMRTEMHCRRIIKMSKTINEFRELCESDKITLLKSGSQEIITLLNILSFNFEGEFWTVYTGSEYASILHLDFKGRHSCIYFNGVE</sequence>
<evidence type="ECO:0000256" key="6">
    <source>
        <dbReference type="ARBA" id="ARBA00023163"/>
    </source>
</evidence>
<keyword evidence="1" id="KW-0479">Metal-binding</keyword>
<reference evidence="9" key="1">
    <citation type="submission" date="2020-11" db="EMBL/GenBank/DDBJ databases">
        <authorList>
            <person name="Tran Van P."/>
        </authorList>
    </citation>
    <scope>NUCLEOTIDE SEQUENCE</scope>
</reference>
<dbReference type="GO" id="GO:0000978">
    <property type="term" value="F:RNA polymerase II cis-regulatory region sequence-specific DNA binding"/>
    <property type="evidence" value="ECO:0007669"/>
    <property type="project" value="TreeGrafter"/>
</dbReference>
<dbReference type="AlphaFoldDB" id="A0A7R9L3T0"/>
<keyword evidence="2" id="KW-0863">Zinc-finger</keyword>
<dbReference type="Pfam" id="PF00105">
    <property type="entry name" value="zf-C4"/>
    <property type="match status" value="1"/>
</dbReference>
<dbReference type="InterPro" id="IPR050234">
    <property type="entry name" value="Nuclear_hormone_rcpt_NR1"/>
</dbReference>
<dbReference type="InterPro" id="IPR000536">
    <property type="entry name" value="Nucl_hrmn_rcpt_lig-bd"/>
</dbReference>
<proteinExistence type="predicted"/>
<evidence type="ECO:0000313" key="10">
    <source>
        <dbReference type="Proteomes" id="UP000759131"/>
    </source>
</evidence>
<keyword evidence="5" id="KW-0238">DNA-binding</keyword>
<protein>
    <recommendedName>
        <fullName evidence="8">NR LBD domain-containing protein</fullName>
    </recommendedName>
</protein>
<dbReference type="EMBL" id="CAJPIZ010012614">
    <property type="protein sequence ID" value="CAG2113793.1"/>
    <property type="molecule type" value="Genomic_DNA"/>
</dbReference>
<dbReference type="InterPro" id="IPR001628">
    <property type="entry name" value="Znf_hrmn_rcpt"/>
</dbReference>
<keyword evidence="10" id="KW-1185">Reference proteome</keyword>
<evidence type="ECO:0000256" key="7">
    <source>
        <dbReference type="ARBA" id="ARBA00023170"/>
    </source>
</evidence>
<organism evidence="9">
    <name type="scientific">Medioppia subpectinata</name>
    <dbReference type="NCBI Taxonomy" id="1979941"/>
    <lineage>
        <taxon>Eukaryota</taxon>
        <taxon>Metazoa</taxon>
        <taxon>Ecdysozoa</taxon>
        <taxon>Arthropoda</taxon>
        <taxon>Chelicerata</taxon>
        <taxon>Arachnida</taxon>
        <taxon>Acari</taxon>
        <taxon>Acariformes</taxon>
        <taxon>Sarcoptiformes</taxon>
        <taxon>Oribatida</taxon>
        <taxon>Brachypylina</taxon>
        <taxon>Oppioidea</taxon>
        <taxon>Oppiidae</taxon>
        <taxon>Medioppia</taxon>
    </lineage>
</organism>
<dbReference type="GO" id="GO:0030154">
    <property type="term" value="P:cell differentiation"/>
    <property type="evidence" value="ECO:0007669"/>
    <property type="project" value="TreeGrafter"/>
</dbReference>
<evidence type="ECO:0000256" key="3">
    <source>
        <dbReference type="ARBA" id="ARBA00022833"/>
    </source>
</evidence>
<dbReference type="SUPFAM" id="SSF48508">
    <property type="entry name" value="Nuclear receptor ligand-binding domain"/>
    <property type="match status" value="1"/>
</dbReference>
<dbReference type="Gene3D" id="1.10.565.10">
    <property type="entry name" value="Retinoid X Receptor"/>
    <property type="match status" value="1"/>
</dbReference>
<evidence type="ECO:0000256" key="1">
    <source>
        <dbReference type="ARBA" id="ARBA00022723"/>
    </source>
</evidence>
<dbReference type="PROSITE" id="PS51843">
    <property type="entry name" value="NR_LBD"/>
    <property type="match status" value="1"/>
</dbReference>
<dbReference type="InterPro" id="IPR035500">
    <property type="entry name" value="NHR-like_dom_sf"/>
</dbReference>
<keyword evidence="3" id="KW-0862">Zinc</keyword>
<dbReference type="GO" id="GO:0000122">
    <property type="term" value="P:negative regulation of transcription by RNA polymerase II"/>
    <property type="evidence" value="ECO:0007669"/>
    <property type="project" value="TreeGrafter"/>
</dbReference>
<keyword evidence="7" id="KW-0675">Receptor</keyword>
<dbReference type="GO" id="GO:0004879">
    <property type="term" value="F:nuclear receptor activity"/>
    <property type="evidence" value="ECO:0007669"/>
    <property type="project" value="TreeGrafter"/>
</dbReference>
<dbReference type="GO" id="GO:0008270">
    <property type="term" value="F:zinc ion binding"/>
    <property type="evidence" value="ECO:0007669"/>
    <property type="project" value="UniProtKB-KW"/>
</dbReference>
<dbReference type="Proteomes" id="UP000759131">
    <property type="component" value="Unassembled WGS sequence"/>
</dbReference>
<evidence type="ECO:0000256" key="2">
    <source>
        <dbReference type="ARBA" id="ARBA00022771"/>
    </source>
</evidence>
<name>A0A7R9L3T0_9ACAR</name>
<dbReference type="PANTHER" id="PTHR24082">
    <property type="entry name" value="NUCLEAR HORMONE RECEPTOR"/>
    <property type="match status" value="1"/>
</dbReference>
<accession>A0A7R9L3T0</accession>
<feature type="domain" description="NR LBD" evidence="8">
    <location>
        <begin position="78"/>
        <end position="214"/>
    </location>
</feature>
<dbReference type="EMBL" id="OC867189">
    <property type="protein sequence ID" value="CAD7633363.1"/>
    <property type="molecule type" value="Genomic_DNA"/>
</dbReference>
<dbReference type="GO" id="GO:0045944">
    <property type="term" value="P:positive regulation of transcription by RNA polymerase II"/>
    <property type="evidence" value="ECO:0007669"/>
    <property type="project" value="TreeGrafter"/>
</dbReference>
<keyword evidence="6" id="KW-0804">Transcription</keyword>
<evidence type="ECO:0000313" key="9">
    <source>
        <dbReference type="EMBL" id="CAD7633363.1"/>
    </source>
</evidence>
<keyword evidence="4" id="KW-0805">Transcription regulation</keyword>